<dbReference type="SUPFAM" id="SSF46689">
    <property type="entry name" value="Homeodomain-like"/>
    <property type="match status" value="1"/>
</dbReference>
<proteinExistence type="predicted"/>
<protein>
    <submittedName>
        <fullName evidence="5">Helix-turn-helix domain-containing protein</fullName>
    </submittedName>
</protein>
<dbReference type="SUPFAM" id="SSF51182">
    <property type="entry name" value="RmlC-like cupins"/>
    <property type="match status" value="1"/>
</dbReference>
<evidence type="ECO:0000256" key="3">
    <source>
        <dbReference type="ARBA" id="ARBA00023163"/>
    </source>
</evidence>
<keyword evidence="6" id="KW-1185">Reference proteome</keyword>
<dbReference type="AlphaFoldDB" id="A0A6H9WCI0"/>
<comment type="caution">
    <text evidence="5">The sequence shown here is derived from an EMBL/GenBank/DDBJ whole genome shotgun (WGS) entry which is preliminary data.</text>
</comment>
<dbReference type="GO" id="GO:0003700">
    <property type="term" value="F:DNA-binding transcription factor activity"/>
    <property type="evidence" value="ECO:0007669"/>
    <property type="project" value="InterPro"/>
</dbReference>
<feature type="domain" description="HTH araC/xylS-type" evidence="4">
    <location>
        <begin position="244"/>
        <end position="345"/>
    </location>
</feature>
<keyword evidence="1" id="KW-0805">Transcription regulation</keyword>
<evidence type="ECO:0000313" key="6">
    <source>
        <dbReference type="Proteomes" id="UP000431744"/>
    </source>
</evidence>
<dbReference type="SMART" id="SM00342">
    <property type="entry name" value="HTH_ARAC"/>
    <property type="match status" value="1"/>
</dbReference>
<keyword evidence="2" id="KW-0238">DNA-binding</keyword>
<dbReference type="Gene3D" id="1.10.10.60">
    <property type="entry name" value="Homeodomain-like"/>
    <property type="match status" value="1"/>
</dbReference>
<dbReference type="InterPro" id="IPR050204">
    <property type="entry name" value="AraC_XylS_family_regulators"/>
</dbReference>
<dbReference type="OrthoDB" id="9799345at2"/>
<dbReference type="Pfam" id="PF14525">
    <property type="entry name" value="AraC_binding_2"/>
    <property type="match status" value="1"/>
</dbReference>
<evidence type="ECO:0000256" key="2">
    <source>
        <dbReference type="ARBA" id="ARBA00023125"/>
    </source>
</evidence>
<evidence type="ECO:0000259" key="4">
    <source>
        <dbReference type="PROSITE" id="PS01124"/>
    </source>
</evidence>
<organism evidence="5 6">
    <name type="scientific">Pseudoclavibacter endophyticus</name>
    <dbReference type="NCBI Taxonomy" id="1778590"/>
    <lineage>
        <taxon>Bacteria</taxon>
        <taxon>Bacillati</taxon>
        <taxon>Actinomycetota</taxon>
        <taxon>Actinomycetes</taxon>
        <taxon>Micrococcales</taxon>
        <taxon>Microbacteriaceae</taxon>
        <taxon>Pseudoclavibacter</taxon>
    </lineage>
</organism>
<dbReference type="InterPro" id="IPR018060">
    <property type="entry name" value="HTH_AraC"/>
</dbReference>
<keyword evidence="3" id="KW-0804">Transcription</keyword>
<dbReference type="Proteomes" id="UP000431744">
    <property type="component" value="Unassembled WGS sequence"/>
</dbReference>
<dbReference type="PROSITE" id="PS01124">
    <property type="entry name" value="HTH_ARAC_FAMILY_2"/>
    <property type="match status" value="1"/>
</dbReference>
<name>A0A6H9WCI0_9MICO</name>
<dbReference type="InterPro" id="IPR009057">
    <property type="entry name" value="Homeodomain-like_sf"/>
</dbReference>
<dbReference type="Pfam" id="PF12833">
    <property type="entry name" value="HTH_18"/>
    <property type="match status" value="1"/>
</dbReference>
<evidence type="ECO:0000256" key="1">
    <source>
        <dbReference type="ARBA" id="ARBA00023015"/>
    </source>
</evidence>
<dbReference type="PANTHER" id="PTHR46796:SF6">
    <property type="entry name" value="ARAC SUBFAMILY"/>
    <property type="match status" value="1"/>
</dbReference>
<dbReference type="InterPro" id="IPR035418">
    <property type="entry name" value="AraC-bd_2"/>
</dbReference>
<dbReference type="GO" id="GO:0043565">
    <property type="term" value="F:sequence-specific DNA binding"/>
    <property type="evidence" value="ECO:0007669"/>
    <property type="project" value="InterPro"/>
</dbReference>
<dbReference type="RefSeq" id="WP_158029585.1">
    <property type="nucleotide sequence ID" value="NZ_BMHG01000001.1"/>
</dbReference>
<dbReference type="EMBL" id="WBJY01000002">
    <property type="protein sequence ID" value="KAB1648390.1"/>
    <property type="molecule type" value="Genomic_DNA"/>
</dbReference>
<reference evidence="5 6" key="1">
    <citation type="submission" date="2019-09" db="EMBL/GenBank/DDBJ databases">
        <title>Phylogeny of genus Pseudoclavibacter and closely related genus.</title>
        <authorList>
            <person name="Li Y."/>
        </authorList>
    </citation>
    <scope>NUCLEOTIDE SEQUENCE [LARGE SCALE GENOMIC DNA]</scope>
    <source>
        <strain evidence="5 6">EGI 60007</strain>
    </source>
</reference>
<sequence length="347" mass="37585">MLQRATVAVPDEVRASRQRRFAAPAARLAETRTPVAARPPGPRGVPSAEFRDFCRALADAGVTIDVEAPRPDLFRGAVGSWPLGDMHLLRVDGGAHAVHRTTTLIDCDPTDCVEFVAVERGRVLLVQDGRSVALEDGDMTLYDSDRPYSIACDEGVRLAVIIVPRAALAVPPNVLRRAFIRRWRGETGPGAVVGPYLANLAGQAAGLREVVAQRFARTAAGLVSTLIEETCADEHEGAHSALLQRIVDYIDRNLADHELSPGRIAAAHFISVRHLHALFSAHGMTVSSCIRNRRLERSYEQLLLPAALGGSMVEIAEANGFSCASHFSRVFRARFGVPPSAIRRRAS</sequence>
<accession>A0A6H9WCI0</accession>
<dbReference type="PANTHER" id="PTHR46796">
    <property type="entry name" value="HTH-TYPE TRANSCRIPTIONAL ACTIVATOR RHAS-RELATED"/>
    <property type="match status" value="1"/>
</dbReference>
<gene>
    <name evidence="5" type="ORF">F8O04_11935</name>
</gene>
<dbReference type="InterPro" id="IPR011051">
    <property type="entry name" value="RmlC_Cupin_sf"/>
</dbReference>
<evidence type="ECO:0000313" key="5">
    <source>
        <dbReference type="EMBL" id="KAB1648390.1"/>
    </source>
</evidence>